<evidence type="ECO:0000256" key="3">
    <source>
        <dbReference type="ARBA" id="ARBA00010728"/>
    </source>
</evidence>
<evidence type="ECO:0000256" key="14">
    <source>
        <dbReference type="PIRSR" id="PIRSR001529-2"/>
    </source>
</evidence>
<comment type="similarity">
    <text evidence="3 12">Belongs to the class-II aminoacyl-tRNA synthetase family. Type-1 seryl-tRNA synthetase subfamily.</text>
</comment>
<dbReference type="InterPro" id="IPR033729">
    <property type="entry name" value="SerRS_core"/>
</dbReference>
<dbReference type="InterPro" id="IPR002317">
    <property type="entry name" value="Ser-tRNA-ligase_type_1"/>
</dbReference>
<dbReference type="Pfam" id="PF02403">
    <property type="entry name" value="Seryl_tRNA_N"/>
    <property type="match status" value="1"/>
</dbReference>
<evidence type="ECO:0000259" key="16">
    <source>
        <dbReference type="PROSITE" id="PS50862"/>
    </source>
</evidence>
<dbReference type="SUPFAM" id="SSF55681">
    <property type="entry name" value="Class II aaRS and biotin synthetases"/>
    <property type="match status" value="1"/>
</dbReference>
<dbReference type="RefSeq" id="WP_108674011.1">
    <property type="nucleotide sequence ID" value="NZ_CP025628.1"/>
</dbReference>
<organism evidence="17 18">
    <name type="scientific">Candidatus Kinetoplastidibacterium kentomonadis</name>
    <dbReference type="NCBI Taxonomy" id="1576550"/>
    <lineage>
        <taxon>Bacteria</taxon>
        <taxon>Pseudomonadati</taxon>
        <taxon>Pseudomonadota</taxon>
        <taxon>Betaproteobacteria</taxon>
        <taxon>Candidatus Kinetoplastidibacterium</taxon>
    </lineage>
</organism>
<dbReference type="Proteomes" id="UP000266796">
    <property type="component" value="Chromosome"/>
</dbReference>
<dbReference type="PRINTS" id="PR00981">
    <property type="entry name" value="TRNASYNTHSER"/>
</dbReference>
<keyword evidence="7 12" id="KW-0067">ATP-binding</keyword>
<dbReference type="GO" id="GO:0005737">
    <property type="term" value="C:cytoplasm"/>
    <property type="evidence" value="ECO:0007669"/>
    <property type="project" value="UniProtKB-SubCell"/>
</dbReference>
<dbReference type="EMBL" id="CP025628">
    <property type="protein sequence ID" value="AWD32607.1"/>
    <property type="molecule type" value="Genomic_DNA"/>
</dbReference>
<dbReference type="PANTHER" id="PTHR43697:SF1">
    <property type="entry name" value="SERINE--TRNA LIGASE"/>
    <property type="match status" value="1"/>
</dbReference>
<dbReference type="SUPFAM" id="SSF46589">
    <property type="entry name" value="tRNA-binding arm"/>
    <property type="match status" value="1"/>
</dbReference>
<dbReference type="InterPro" id="IPR010978">
    <property type="entry name" value="tRNA-bd_arm"/>
</dbReference>
<evidence type="ECO:0000256" key="15">
    <source>
        <dbReference type="SAM" id="Coils"/>
    </source>
</evidence>
<proteinExistence type="inferred from homology"/>
<reference evidence="17 18" key="1">
    <citation type="journal article" date="2018" name="Parasitology">
        <title>The reduced genome of Candidatus Kinetoplastibacterium sorsogonicusi, the endosymbiont of Kentomonas sorsogonicus (Trypanosomatidae): loss of the haem-synthesis pathway.</title>
        <authorList>
            <person name="Silva F.M."/>
            <person name="Kostygov A.Y."/>
            <person name="Spodareva V.V."/>
            <person name="Butenko A."/>
            <person name="Tossou R."/>
            <person name="Lukes J."/>
            <person name="Yurchenko V."/>
            <person name="Alves J.M.P."/>
        </authorList>
    </citation>
    <scope>NUCLEOTIDE SEQUENCE [LARGE SCALE GENOMIC DNA]</scope>
    <source>
        <strain evidence="17 18">MF-08</strain>
    </source>
</reference>
<evidence type="ECO:0000256" key="9">
    <source>
        <dbReference type="ARBA" id="ARBA00023146"/>
    </source>
</evidence>
<dbReference type="NCBIfam" id="TIGR00414">
    <property type="entry name" value="serS"/>
    <property type="match status" value="1"/>
</dbReference>
<evidence type="ECO:0000256" key="13">
    <source>
        <dbReference type="PIRSR" id="PIRSR001529-1"/>
    </source>
</evidence>
<evidence type="ECO:0000256" key="11">
    <source>
        <dbReference type="ARBA" id="ARBA00048823"/>
    </source>
</evidence>
<feature type="binding site" evidence="13">
    <location>
        <position position="248"/>
    </location>
    <ligand>
        <name>L-serine</name>
        <dbReference type="ChEBI" id="CHEBI:33384"/>
    </ligand>
</feature>
<evidence type="ECO:0000256" key="4">
    <source>
        <dbReference type="ARBA" id="ARBA00022490"/>
    </source>
</evidence>
<dbReference type="GO" id="GO:0006434">
    <property type="term" value="P:seryl-tRNA aminoacylation"/>
    <property type="evidence" value="ECO:0007669"/>
    <property type="project" value="UniProtKB-UniRule"/>
</dbReference>
<dbReference type="InterPro" id="IPR015866">
    <property type="entry name" value="Ser-tRNA-synth_1_N"/>
</dbReference>
<dbReference type="GO" id="GO:0005524">
    <property type="term" value="F:ATP binding"/>
    <property type="evidence" value="ECO:0007669"/>
    <property type="project" value="UniProtKB-UniRule"/>
</dbReference>
<feature type="binding site" evidence="12">
    <location>
        <begin position="248"/>
        <end position="250"/>
    </location>
    <ligand>
        <name>L-serine</name>
        <dbReference type="ChEBI" id="CHEBI:33384"/>
    </ligand>
</feature>
<feature type="binding site" evidence="12 13">
    <location>
        <position position="302"/>
    </location>
    <ligand>
        <name>L-serine</name>
        <dbReference type="ChEBI" id="CHEBI:33384"/>
    </ligand>
</feature>
<sequence>MLDLNLLKKDIEKVINRLKFRGFNFDQKKFDTLEHKRKSIQIETEKYQSIRNNLAKKIGYLKKNNENYSNLLKESKELIDKVKNLENELNLVLSELNDFLSMIPNLPNENVPFGLDSENNKEIKKWIPKGISSNFVLKNSNFVPKDHVVIGEKLGLNLSIAAKMSGARFSFMHGNIAKLYRAISQFMLDLHTQMHGYTECYTPFIVNQSVLFGAGQLPKFQNEMFIVSKGSNINNIYDKEEKQYLISTAEIPLVNTVKDSILSLKDMPIKLVAYTPCFRSEAGSSGKDTKGIIRQHQFDKVELVQISTPEFSYQCMEDILQHAEKVLQLLEIPYRVVLLCSGDMGFSSAKTYDIEVWIPSQNTWREISSISNCESFQARRMHAKYRNNNGKLEFVHTLNGSALAIGRTLIAILENYQLENGDVLIPDVLKKYMNNQSLL</sequence>
<feature type="binding site" evidence="12 14">
    <location>
        <begin position="366"/>
        <end position="369"/>
    </location>
    <ligand>
        <name>ATP</name>
        <dbReference type="ChEBI" id="CHEBI:30616"/>
    </ligand>
</feature>
<evidence type="ECO:0000256" key="6">
    <source>
        <dbReference type="ARBA" id="ARBA00022741"/>
    </source>
</evidence>
<keyword evidence="8 12" id="KW-0648">Protein biosynthesis</keyword>
<dbReference type="InterPro" id="IPR042103">
    <property type="entry name" value="SerRS_1_N_sf"/>
</dbReference>
<dbReference type="GO" id="GO:0016260">
    <property type="term" value="P:selenocysteine biosynthetic process"/>
    <property type="evidence" value="ECO:0007669"/>
    <property type="project" value="UniProtKB-UniRule"/>
</dbReference>
<dbReference type="CDD" id="cd00770">
    <property type="entry name" value="SerRS_core"/>
    <property type="match status" value="1"/>
</dbReference>
<feature type="binding site" evidence="12 14">
    <location>
        <begin position="279"/>
        <end position="281"/>
    </location>
    <ligand>
        <name>ATP</name>
        <dbReference type="ChEBI" id="CHEBI:30616"/>
    </ligand>
</feature>
<comment type="catalytic activity">
    <reaction evidence="10 12">
        <text>tRNA(Sec) + L-serine + ATP = L-seryl-tRNA(Sec) + AMP + diphosphate + H(+)</text>
        <dbReference type="Rhea" id="RHEA:42580"/>
        <dbReference type="Rhea" id="RHEA-COMP:9742"/>
        <dbReference type="Rhea" id="RHEA-COMP:10128"/>
        <dbReference type="ChEBI" id="CHEBI:15378"/>
        <dbReference type="ChEBI" id="CHEBI:30616"/>
        <dbReference type="ChEBI" id="CHEBI:33019"/>
        <dbReference type="ChEBI" id="CHEBI:33384"/>
        <dbReference type="ChEBI" id="CHEBI:78442"/>
        <dbReference type="ChEBI" id="CHEBI:78533"/>
        <dbReference type="ChEBI" id="CHEBI:456215"/>
        <dbReference type="EC" id="6.1.1.11"/>
    </reaction>
</comment>
<dbReference type="EC" id="6.1.1.11" evidence="12"/>
<comment type="caution">
    <text evidence="12">Lacks conserved residue(s) required for the propagation of feature annotation.</text>
</comment>
<keyword evidence="5 12" id="KW-0436">Ligase</keyword>
<evidence type="ECO:0000256" key="5">
    <source>
        <dbReference type="ARBA" id="ARBA00022598"/>
    </source>
</evidence>
<evidence type="ECO:0000256" key="7">
    <source>
        <dbReference type="ARBA" id="ARBA00022840"/>
    </source>
</evidence>
<accession>A0A3S7JAA2</accession>
<feature type="coiled-coil region" evidence="15">
    <location>
        <begin position="61"/>
        <end position="102"/>
    </location>
</feature>
<evidence type="ECO:0000256" key="1">
    <source>
        <dbReference type="ARBA" id="ARBA00004496"/>
    </source>
</evidence>
<dbReference type="PANTHER" id="PTHR43697">
    <property type="entry name" value="SERYL-TRNA SYNTHETASE"/>
    <property type="match status" value="1"/>
</dbReference>
<dbReference type="OrthoDB" id="9804647at2"/>
<keyword evidence="18" id="KW-1185">Reference proteome</keyword>
<name>A0A3S7JAA2_9PROT</name>
<feature type="binding site" evidence="13">
    <location>
        <position position="279"/>
    </location>
    <ligand>
        <name>L-serine</name>
        <dbReference type="ChEBI" id="CHEBI:33384"/>
    </ligand>
</feature>
<dbReference type="KEGG" id="kso:CKSOR_00499"/>
<evidence type="ECO:0000256" key="2">
    <source>
        <dbReference type="ARBA" id="ARBA00005045"/>
    </source>
</evidence>
<evidence type="ECO:0000256" key="8">
    <source>
        <dbReference type="ARBA" id="ARBA00022917"/>
    </source>
</evidence>
<evidence type="ECO:0000313" key="17">
    <source>
        <dbReference type="EMBL" id="AWD32607.1"/>
    </source>
</evidence>
<evidence type="ECO:0000256" key="12">
    <source>
        <dbReference type="HAMAP-Rule" id="MF_00176"/>
    </source>
</evidence>
<comment type="pathway">
    <text evidence="2 12">Aminoacyl-tRNA biosynthesis; selenocysteinyl-tRNA(Sec) biosynthesis; L-seryl-tRNA(Sec) from L-serine and tRNA(Sec): step 1/1.</text>
</comment>
<keyword evidence="6 12" id="KW-0547">Nucleotide-binding</keyword>
<evidence type="ECO:0000256" key="10">
    <source>
        <dbReference type="ARBA" id="ARBA00047929"/>
    </source>
</evidence>
<protein>
    <recommendedName>
        <fullName evidence="12">Serine--tRNA ligase</fullName>
        <ecNumber evidence="12">6.1.1.11</ecNumber>
    </recommendedName>
    <alternativeName>
        <fullName evidence="12">Seryl-tRNA synthetase</fullName>
        <shortName evidence="12">SerRS</shortName>
    </alternativeName>
    <alternativeName>
        <fullName evidence="12">Seryl-tRNA(Ser/Sec) synthetase</fullName>
    </alternativeName>
</protein>
<dbReference type="PROSITE" id="PS50862">
    <property type="entry name" value="AA_TRNA_LIGASE_II"/>
    <property type="match status" value="1"/>
</dbReference>
<keyword evidence="4 12" id="KW-0963">Cytoplasm</keyword>
<dbReference type="InterPro" id="IPR045864">
    <property type="entry name" value="aa-tRNA-synth_II/BPL/LPL"/>
</dbReference>
<dbReference type="Gene3D" id="1.10.287.40">
    <property type="entry name" value="Serine-tRNA synthetase, tRNA binding domain"/>
    <property type="match status" value="1"/>
</dbReference>
<feature type="binding site" evidence="12">
    <location>
        <position position="401"/>
    </location>
    <ligand>
        <name>L-serine</name>
        <dbReference type="ChEBI" id="CHEBI:33384"/>
    </ligand>
</feature>
<dbReference type="Pfam" id="PF00587">
    <property type="entry name" value="tRNA-synt_2b"/>
    <property type="match status" value="1"/>
</dbReference>
<dbReference type="Gene3D" id="3.30.930.10">
    <property type="entry name" value="Bira Bifunctional Protein, Domain 2"/>
    <property type="match status" value="1"/>
</dbReference>
<evidence type="ECO:0000313" key="18">
    <source>
        <dbReference type="Proteomes" id="UP000266796"/>
    </source>
</evidence>
<comment type="domain">
    <text evidence="12">Consists of two distinct domains, a catalytic core and a N-terminal extension that is involved in tRNA binding.</text>
</comment>
<comment type="subunit">
    <text evidence="12">Homodimer. The tRNA molecule binds across the dimer.</text>
</comment>
<comment type="catalytic activity">
    <reaction evidence="11 12">
        <text>tRNA(Ser) + L-serine + ATP = L-seryl-tRNA(Ser) + AMP + diphosphate + H(+)</text>
        <dbReference type="Rhea" id="RHEA:12292"/>
        <dbReference type="Rhea" id="RHEA-COMP:9669"/>
        <dbReference type="Rhea" id="RHEA-COMP:9703"/>
        <dbReference type="ChEBI" id="CHEBI:15378"/>
        <dbReference type="ChEBI" id="CHEBI:30616"/>
        <dbReference type="ChEBI" id="CHEBI:33019"/>
        <dbReference type="ChEBI" id="CHEBI:33384"/>
        <dbReference type="ChEBI" id="CHEBI:78442"/>
        <dbReference type="ChEBI" id="CHEBI:78533"/>
        <dbReference type="ChEBI" id="CHEBI:456215"/>
        <dbReference type="EC" id="6.1.1.11"/>
    </reaction>
</comment>
<feature type="domain" description="Aminoacyl-transfer RNA synthetases class-II family profile" evidence="16">
    <location>
        <begin position="146"/>
        <end position="426"/>
    </location>
</feature>
<dbReference type="AlphaFoldDB" id="A0A3S7JAA2"/>
<dbReference type="HAMAP" id="MF_00176">
    <property type="entry name" value="Ser_tRNA_synth_type1"/>
    <property type="match status" value="1"/>
</dbReference>
<keyword evidence="9 12" id="KW-0030">Aminoacyl-tRNA synthetase</keyword>
<dbReference type="PIRSF" id="PIRSF001529">
    <property type="entry name" value="Ser-tRNA-synth_IIa"/>
    <property type="match status" value="1"/>
</dbReference>
<dbReference type="InterPro" id="IPR006195">
    <property type="entry name" value="aa-tRNA-synth_II"/>
</dbReference>
<comment type="function">
    <text evidence="12">Catalyzes the attachment of serine to tRNA(Ser). Is also able to aminoacylate tRNA(Sec) with serine, to form the misacylated tRNA L-seryl-tRNA(Sec), which will be further converted into selenocysteinyl-tRNA(Sec).</text>
</comment>
<dbReference type="UniPathway" id="UPA00906">
    <property type="reaction ID" value="UER00895"/>
</dbReference>
<dbReference type="InterPro" id="IPR002314">
    <property type="entry name" value="aa-tRNA-synt_IIb"/>
</dbReference>
<feature type="binding site" evidence="13">
    <location>
        <position position="399"/>
    </location>
    <ligand>
        <name>L-serine</name>
        <dbReference type="ChEBI" id="CHEBI:33384"/>
    </ligand>
</feature>
<gene>
    <name evidence="12 17" type="primary">serS</name>
    <name evidence="17" type="ORF">CKSOR_00499</name>
</gene>
<keyword evidence="15" id="KW-0175">Coiled coil</keyword>
<dbReference type="GO" id="GO:0004828">
    <property type="term" value="F:serine-tRNA ligase activity"/>
    <property type="evidence" value="ECO:0007669"/>
    <property type="project" value="UniProtKB-UniRule"/>
</dbReference>
<comment type="subcellular location">
    <subcellularLocation>
        <location evidence="1 12">Cytoplasm</location>
    </subcellularLocation>
</comment>